<accession>A0A0B1ZDP4</accession>
<evidence type="ECO:0000313" key="3">
    <source>
        <dbReference type="EMBL" id="KHK89154.1"/>
    </source>
</evidence>
<dbReference type="AlphaFoldDB" id="A0A0B1ZDP4"/>
<dbReference type="Gene3D" id="3.10.129.10">
    <property type="entry name" value="Hotdog Thioesterase"/>
    <property type="match status" value="1"/>
</dbReference>
<dbReference type="GO" id="GO:0047617">
    <property type="term" value="F:fatty acyl-CoA hydrolase activity"/>
    <property type="evidence" value="ECO:0007669"/>
    <property type="project" value="TreeGrafter"/>
</dbReference>
<name>A0A0B1ZDP4_9SPHN</name>
<dbReference type="Proteomes" id="UP000031057">
    <property type="component" value="Unassembled WGS sequence"/>
</dbReference>
<dbReference type="PANTHER" id="PTHR31793:SF27">
    <property type="entry name" value="NOVEL THIOESTERASE SUPERFAMILY DOMAIN AND SAPOSIN A-TYPE DOMAIN CONTAINING PROTEIN (0610012H03RIK)"/>
    <property type="match status" value="1"/>
</dbReference>
<dbReference type="STRING" id="1348853.LK12_21750"/>
<evidence type="ECO:0000313" key="4">
    <source>
        <dbReference type="Proteomes" id="UP000031057"/>
    </source>
</evidence>
<dbReference type="Pfam" id="PF13279">
    <property type="entry name" value="4HBT_2"/>
    <property type="match status" value="1"/>
</dbReference>
<comment type="similarity">
    <text evidence="1">Belongs to the 4-hydroxybenzoyl-CoA thioesterase family.</text>
</comment>
<dbReference type="SUPFAM" id="SSF54637">
    <property type="entry name" value="Thioesterase/thiol ester dehydrase-isomerase"/>
    <property type="match status" value="1"/>
</dbReference>
<dbReference type="EMBL" id="JTDI01000008">
    <property type="protein sequence ID" value="KHK89154.1"/>
    <property type="molecule type" value="Genomic_DNA"/>
</dbReference>
<reference evidence="3 4" key="1">
    <citation type="submission" date="2014-10" db="EMBL/GenBank/DDBJ databases">
        <title>Genome sequence of Novosphingobium malaysiense MUSC 273(T).</title>
        <authorList>
            <person name="Lee L.-H."/>
        </authorList>
    </citation>
    <scope>NUCLEOTIDE SEQUENCE [LARGE SCALE GENOMIC DNA]</scope>
    <source>
        <strain evidence="3 4">MUSC 273</strain>
    </source>
</reference>
<proteinExistence type="inferred from homology"/>
<sequence>MSKALPPKRDDYRHSLAIPVRWADCDAYGHVNNAIYYAMMDQIVTVYIVETGVIAMNTSPSIGLCVSSACDFHQSLEFPEIIDARLRVGRIGEKSVRYEIGLFKDGIEEPAATGHFVHVYVDRHTRKPVQLTAAQREALSPLLVEE</sequence>
<evidence type="ECO:0000256" key="1">
    <source>
        <dbReference type="ARBA" id="ARBA00005953"/>
    </source>
</evidence>
<evidence type="ECO:0000256" key="2">
    <source>
        <dbReference type="ARBA" id="ARBA00022801"/>
    </source>
</evidence>
<organism evidence="3 4">
    <name type="scientific">Novosphingobium malaysiense</name>
    <dbReference type="NCBI Taxonomy" id="1348853"/>
    <lineage>
        <taxon>Bacteria</taxon>
        <taxon>Pseudomonadati</taxon>
        <taxon>Pseudomonadota</taxon>
        <taxon>Alphaproteobacteria</taxon>
        <taxon>Sphingomonadales</taxon>
        <taxon>Sphingomonadaceae</taxon>
        <taxon>Novosphingobium</taxon>
    </lineage>
</organism>
<dbReference type="RefSeq" id="WP_039289773.1">
    <property type="nucleotide sequence ID" value="NZ_JTDI01000008.1"/>
</dbReference>
<protein>
    <submittedName>
        <fullName evidence="3">Thioesterase</fullName>
    </submittedName>
</protein>
<keyword evidence="2" id="KW-0378">Hydrolase</keyword>
<dbReference type="OrthoDB" id="9799036at2"/>
<dbReference type="PANTHER" id="PTHR31793">
    <property type="entry name" value="4-HYDROXYBENZOYL-COA THIOESTERASE FAMILY MEMBER"/>
    <property type="match status" value="1"/>
</dbReference>
<dbReference type="InterPro" id="IPR050563">
    <property type="entry name" value="4-hydroxybenzoyl-CoA_TE"/>
</dbReference>
<comment type="caution">
    <text evidence="3">The sequence shown here is derived from an EMBL/GenBank/DDBJ whole genome shotgun (WGS) entry which is preliminary data.</text>
</comment>
<gene>
    <name evidence="3" type="ORF">LK12_21750</name>
</gene>
<dbReference type="InterPro" id="IPR029069">
    <property type="entry name" value="HotDog_dom_sf"/>
</dbReference>
<dbReference type="CDD" id="cd00586">
    <property type="entry name" value="4HBT"/>
    <property type="match status" value="1"/>
</dbReference>
<keyword evidence="4" id="KW-1185">Reference proteome</keyword>